<dbReference type="Proteomes" id="UP000801492">
    <property type="component" value="Unassembled WGS sequence"/>
</dbReference>
<keyword evidence="14" id="KW-1185">Reference proteome</keyword>
<dbReference type="GO" id="GO:0004198">
    <property type="term" value="F:calcium-dependent cysteine-type endopeptidase activity"/>
    <property type="evidence" value="ECO:0007669"/>
    <property type="project" value="InterPro"/>
</dbReference>
<gene>
    <name evidence="13" type="ORF">ILUMI_13981</name>
</gene>
<evidence type="ECO:0000256" key="11">
    <source>
        <dbReference type="PROSITE-ProRule" id="PRU00239"/>
    </source>
</evidence>
<name>A0A8K0CXG0_IGNLU</name>
<evidence type="ECO:0000313" key="14">
    <source>
        <dbReference type="Proteomes" id="UP000801492"/>
    </source>
</evidence>
<evidence type="ECO:0000256" key="1">
    <source>
        <dbReference type="ARBA" id="ARBA00007623"/>
    </source>
</evidence>
<feature type="non-terminal residue" evidence="13">
    <location>
        <position position="1"/>
    </location>
</feature>
<organism evidence="13 14">
    <name type="scientific">Ignelater luminosus</name>
    <name type="common">Cucubano</name>
    <name type="synonym">Pyrophorus luminosus</name>
    <dbReference type="NCBI Taxonomy" id="2038154"/>
    <lineage>
        <taxon>Eukaryota</taxon>
        <taxon>Metazoa</taxon>
        <taxon>Ecdysozoa</taxon>
        <taxon>Arthropoda</taxon>
        <taxon>Hexapoda</taxon>
        <taxon>Insecta</taxon>
        <taxon>Pterygota</taxon>
        <taxon>Neoptera</taxon>
        <taxon>Endopterygota</taxon>
        <taxon>Coleoptera</taxon>
        <taxon>Polyphaga</taxon>
        <taxon>Elateriformia</taxon>
        <taxon>Elateroidea</taxon>
        <taxon>Elateridae</taxon>
        <taxon>Agrypninae</taxon>
        <taxon>Pyrophorini</taxon>
        <taxon>Ignelater</taxon>
    </lineage>
</organism>
<dbReference type="FunFam" id="3.90.70.10:FF:000010">
    <property type="entry name" value="Calpain 15"/>
    <property type="match status" value="1"/>
</dbReference>
<evidence type="ECO:0000313" key="13">
    <source>
        <dbReference type="EMBL" id="KAF2892192.1"/>
    </source>
</evidence>
<sequence length="512" mass="58713">SVGDCWLMSALSALIQRDEDIIKSLFITNQKSANGKYQIRLCKDGVWITVVIDDFLPCKIGCLHYAEVERKQMWLPLLEKAAAKLYGCYEGLDYGLRYEAFGLLTDAPCETVYIQRTSYADDFDADAIWLRLLANGKCLYPMVASCGTNGMNVEEIEYQRTGLSSNHIYAVLDVREIDGHRLIQLRDPYGSTTWKGDWSNRSDLWTPSLKTRLLQNDAKGEAFWISFKDILKYFFVFGVCKIRDGWTNTRFTGTFPVETQELSGVSFVVPEPMEIDFVLYQENQRYMEPAKRRQMDISLAIFRKVSSCPPGYEIVGFSNRTLHPVLYYTQTLDCGEYMIVPMSFNRWSLDNVKDPSYRVVLHSKWDVSARMERLSDWTVRNIMISIVRKYGKVTHHLAEKFRVYILSRLFCGIAVLVENDCTNHHVHFNFDTTDGFNIVSSRGDAQLTVDSLPPQHGQIVGIYTQRNSEEAFSSSYRYVCTLSSDSKLGDLHVPDTKIKDNTLHSVYPLCTS</sequence>
<evidence type="ECO:0000256" key="6">
    <source>
        <dbReference type="ARBA" id="ARBA00022771"/>
    </source>
</evidence>
<comment type="caution">
    <text evidence="13">The sequence shown here is derived from an EMBL/GenBank/DDBJ whole genome shotgun (WGS) entry which is preliminary data.</text>
</comment>
<dbReference type="InterPro" id="IPR038765">
    <property type="entry name" value="Papain-like_cys_pep_sf"/>
</dbReference>
<dbReference type="EMBL" id="VTPC01008881">
    <property type="protein sequence ID" value="KAF2892192.1"/>
    <property type="molecule type" value="Genomic_DNA"/>
</dbReference>
<keyword evidence="8" id="KW-0788">Thiol protease</keyword>
<comment type="caution">
    <text evidence="11">Lacks conserved residue(s) required for the propagation of feature annotation.</text>
</comment>
<feature type="active site" evidence="10">
    <location>
        <position position="5"/>
    </location>
</feature>
<keyword evidence="9" id="KW-0862">Zinc</keyword>
<keyword evidence="2" id="KW-0597">Phosphoprotein</keyword>
<dbReference type="GO" id="GO:0006508">
    <property type="term" value="P:proteolysis"/>
    <property type="evidence" value="ECO:0007669"/>
    <property type="project" value="UniProtKB-KW"/>
</dbReference>
<dbReference type="Gene3D" id="3.90.70.10">
    <property type="entry name" value="Cysteine proteinases"/>
    <property type="match status" value="1"/>
</dbReference>
<evidence type="ECO:0000256" key="3">
    <source>
        <dbReference type="ARBA" id="ARBA00022670"/>
    </source>
</evidence>
<dbReference type="Pfam" id="PF00648">
    <property type="entry name" value="Peptidase_C2"/>
    <property type="match status" value="1"/>
</dbReference>
<evidence type="ECO:0000256" key="10">
    <source>
        <dbReference type="PIRSR" id="PIRSR622684-1"/>
    </source>
</evidence>
<feature type="domain" description="Calpain catalytic" evidence="12">
    <location>
        <begin position="1"/>
        <end position="243"/>
    </location>
</feature>
<evidence type="ECO:0000256" key="2">
    <source>
        <dbReference type="ARBA" id="ARBA00022553"/>
    </source>
</evidence>
<evidence type="ECO:0000256" key="4">
    <source>
        <dbReference type="ARBA" id="ARBA00022723"/>
    </source>
</evidence>
<protein>
    <recommendedName>
        <fullName evidence="12">Calpain catalytic domain-containing protein</fullName>
    </recommendedName>
</protein>
<dbReference type="PROSITE" id="PS50203">
    <property type="entry name" value="CALPAIN_CAT"/>
    <property type="match status" value="1"/>
</dbReference>
<evidence type="ECO:0000259" key="12">
    <source>
        <dbReference type="PROSITE" id="PS50203"/>
    </source>
</evidence>
<accession>A0A8K0CXG0</accession>
<dbReference type="SUPFAM" id="SSF54001">
    <property type="entry name" value="Cysteine proteinases"/>
    <property type="match status" value="1"/>
</dbReference>
<keyword evidence="4" id="KW-0479">Metal-binding</keyword>
<dbReference type="GO" id="GO:0005737">
    <property type="term" value="C:cytoplasm"/>
    <property type="evidence" value="ECO:0007669"/>
    <property type="project" value="TreeGrafter"/>
</dbReference>
<keyword evidence="3" id="KW-0645">Protease</keyword>
<dbReference type="InterPro" id="IPR001300">
    <property type="entry name" value="Peptidase_C2_calpain_cat"/>
</dbReference>
<keyword evidence="5" id="KW-0677">Repeat</keyword>
<dbReference type="GO" id="GO:0008270">
    <property type="term" value="F:zinc ion binding"/>
    <property type="evidence" value="ECO:0007669"/>
    <property type="project" value="UniProtKB-KW"/>
</dbReference>
<evidence type="ECO:0000256" key="9">
    <source>
        <dbReference type="ARBA" id="ARBA00022833"/>
    </source>
</evidence>
<reference evidence="13" key="1">
    <citation type="submission" date="2019-08" db="EMBL/GenBank/DDBJ databases">
        <title>The genome of the North American firefly Photinus pyralis.</title>
        <authorList>
            <consortium name="Photinus pyralis genome working group"/>
            <person name="Fallon T.R."/>
            <person name="Sander Lower S.E."/>
            <person name="Weng J.-K."/>
        </authorList>
    </citation>
    <scope>NUCLEOTIDE SEQUENCE</scope>
    <source>
        <strain evidence="13">TRF0915ILg1</strain>
        <tissue evidence="13">Whole body</tissue>
    </source>
</reference>
<dbReference type="PANTHER" id="PTHR10183:SF382">
    <property type="entry name" value="CALPAIN-15"/>
    <property type="match status" value="1"/>
</dbReference>
<dbReference type="SMART" id="SM00230">
    <property type="entry name" value="CysPc"/>
    <property type="match status" value="1"/>
</dbReference>
<evidence type="ECO:0000256" key="8">
    <source>
        <dbReference type="ARBA" id="ARBA00022807"/>
    </source>
</evidence>
<dbReference type="InterPro" id="IPR022684">
    <property type="entry name" value="Calpain_cysteine_protease"/>
</dbReference>
<keyword evidence="6" id="KW-0863">Zinc-finger</keyword>
<dbReference type="OrthoDB" id="424753at2759"/>
<comment type="similarity">
    <text evidence="1">Belongs to the peptidase C2 family.</text>
</comment>
<dbReference type="AlphaFoldDB" id="A0A8K0CXG0"/>
<dbReference type="PANTHER" id="PTHR10183">
    <property type="entry name" value="CALPAIN"/>
    <property type="match status" value="1"/>
</dbReference>
<dbReference type="PRINTS" id="PR00704">
    <property type="entry name" value="CALPAIN"/>
</dbReference>
<feature type="active site" evidence="10">
    <location>
        <position position="167"/>
    </location>
</feature>
<evidence type="ECO:0000256" key="7">
    <source>
        <dbReference type="ARBA" id="ARBA00022801"/>
    </source>
</evidence>
<evidence type="ECO:0000256" key="5">
    <source>
        <dbReference type="ARBA" id="ARBA00022737"/>
    </source>
</evidence>
<proteinExistence type="inferred from homology"/>
<keyword evidence="7" id="KW-0378">Hydrolase</keyword>